<evidence type="ECO:0000256" key="1">
    <source>
        <dbReference type="ARBA" id="ARBA00001974"/>
    </source>
</evidence>
<organism evidence="13 14">
    <name type="scientific">Nocardioides guangzhouensis</name>
    <dbReference type="NCBI Taxonomy" id="2497878"/>
    <lineage>
        <taxon>Bacteria</taxon>
        <taxon>Bacillati</taxon>
        <taxon>Actinomycetota</taxon>
        <taxon>Actinomycetes</taxon>
        <taxon>Propionibacteriales</taxon>
        <taxon>Nocardioidaceae</taxon>
        <taxon>Nocardioides</taxon>
    </lineage>
</organism>
<evidence type="ECO:0000256" key="11">
    <source>
        <dbReference type="ARBA" id="ARBA00048628"/>
    </source>
</evidence>
<evidence type="ECO:0000256" key="9">
    <source>
        <dbReference type="ARBA" id="ARBA00023167"/>
    </source>
</evidence>
<proteinExistence type="inferred from homology"/>
<name>A0A4Q4ZDI8_9ACTN</name>
<reference evidence="13 14" key="1">
    <citation type="submission" date="2019-01" db="EMBL/GenBank/DDBJ databases">
        <title>Nocardioides guangzhouensis sp. nov., an actinobacterium isolated from soil.</title>
        <authorList>
            <person name="Fu Y."/>
            <person name="Cai Y."/>
            <person name="Lin Z."/>
            <person name="Chen P."/>
        </authorList>
    </citation>
    <scope>NUCLEOTIDE SEQUENCE [LARGE SCALE GENOMIC DNA]</scope>
    <source>
        <strain evidence="13 14">130</strain>
    </source>
</reference>
<comment type="similarity">
    <text evidence="3 12">Belongs to the methylenetetrahydrofolate reductase family.</text>
</comment>
<keyword evidence="6 12" id="KW-0274">FAD</keyword>
<evidence type="ECO:0000256" key="7">
    <source>
        <dbReference type="ARBA" id="ARBA00023002"/>
    </source>
</evidence>
<comment type="cofactor">
    <cofactor evidence="1 12">
        <name>FAD</name>
        <dbReference type="ChEBI" id="CHEBI:57692"/>
    </cofactor>
</comment>
<dbReference type="InterPro" id="IPR029041">
    <property type="entry name" value="FAD-linked_oxidoreductase-like"/>
</dbReference>
<keyword evidence="5 12" id="KW-0285">Flavoprotein</keyword>
<dbReference type="EC" id="1.5.1.54" evidence="12"/>
<dbReference type="NCBIfam" id="TIGR00676">
    <property type="entry name" value="fadh2"/>
    <property type="match status" value="1"/>
</dbReference>
<dbReference type="EMBL" id="SDKM01000015">
    <property type="protein sequence ID" value="RYP85705.1"/>
    <property type="molecule type" value="Genomic_DNA"/>
</dbReference>
<evidence type="ECO:0000256" key="4">
    <source>
        <dbReference type="ARBA" id="ARBA00022605"/>
    </source>
</evidence>
<evidence type="ECO:0000256" key="3">
    <source>
        <dbReference type="ARBA" id="ARBA00006743"/>
    </source>
</evidence>
<protein>
    <recommendedName>
        <fullName evidence="12">Methylenetetrahydrofolate reductase</fullName>
        <ecNumber evidence="12">1.5.1.54</ecNumber>
    </recommendedName>
</protein>
<evidence type="ECO:0000313" key="13">
    <source>
        <dbReference type="EMBL" id="RYP85705.1"/>
    </source>
</evidence>
<keyword evidence="8" id="KW-0520">NAD</keyword>
<dbReference type="UniPathway" id="UPA00193"/>
<sequence length="294" mass="31602">MAHTTQRGIGRLIREGERSFSFEFFPPKDDAGEAQLWQAIRDLEPYHPTFVSVTYGAGGTTRDTTVEITGRIARETSMVPMAHLTCVGHTRAELEAILDAYEGAGVANVLALRGDPREGPRAAWVPTEGGLTYARELVELAAGRFSVGVAAHPGGHPAAESLQRDVEVLREKQAAGAEFAITDMVFRAEDYFSLVERATAVGVDIPILPGIMPILNLGQVKRMAELSGHPVPAEVVARLEQYDGDPAAVRAEGIAMAAELCDALLDGGAPGLHFYTLNRSKATREIFAALRITV</sequence>
<accession>A0A4Q4ZDI8</accession>
<comment type="caution">
    <text evidence="13">The sequence shown here is derived from an EMBL/GenBank/DDBJ whole genome shotgun (WGS) entry which is preliminary data.</text>
</comment>
<keyword evidence="4" id="KW-0028">Amino-acid biosynthesis</keyword>
<evidence type="ECO:0000256" key="5">
    <source>
        <dbReference type="ARBA" id="ARBA00022630"/>
    </source>
</evidence>
<dbReference type="InterPro" id="IPR003171">
    <property type="entry name" value="Mehydrof_redctse-like"/>
</dbReference>
<dbReference type="PANTHER" id="PTHR45754:SF3">
    <property type="entry name" value="METHYLENETETRAHYDROFOLATE REDUCTASE (NADPH)"/>
    <property type="match status" value="1"/>
</dbReference>
<dbReference type="GO" id="GO:0106312">
    <property type="term" value="F:methylenetetrahydrofolate reductase (NADH) activity"/>
    <property type="evidence" value="ECO:0007669"/>
    <property type="project" value="UniProtKB-EC"/>
</dbReference>
<evidence type="ECO:0000313" key="14">
    <source>
        <dbReference type="Proteomes" id="UP000295198"/>
    </source>
</evidence>
<comment type="catalytic activity">
    <reaction evidence="11">
        <text>(6S)-5-methyl-5,6,7,8-tetrahydrofolate + NAD(+) = (6R)-5,10-methylene-5,6,7,8-tetrahydrofolate + NADH + H(+)</text>
        <dbReference type="Rhea" id="RHEA:19821"/>
        <dbReference type="ChEBI" id="CHEBI:15378"/>
        <dbReference type="ChEBI" id="CHEBI:15636"/>
        <dbReference type="ChEBI" id="CHEBI:18608"/>
        <dbReference type="ChEBI" id="CHEBI:57540"/>
        <dbReference type="ChEBI" id="CHEBI:57945"/>
        <dbReference type="EC" id="1.5.1.54"/>
    </reaction>
    <physiologicalReaction direction="right-to-left" evidence="11">
        <dbReference type="Rhea" id="RHEA:19823"/>
    </physiologicalReaction>
</comment>
<evidence type="ECO:0000256" key="10">
    <source>
        <dbReference type="ARBA" id="ARBA00034478"/>
    </source>
</evidence>
<dbReference type="PANTHER" id="PTHR45754">
    <property type="entry name" value="METHYLENETETRAHYDROFOLATE REDUCTASE"/>
    <property type="match status" value="1"/>
</dbReference>
<dbReference type="GO" id="GO:0005829">
    <property type="term" value="C:cytosol"/>
    <property type="evidence" value="ECO:0007669"/>
    <property type="project" value="InterPro"/>
</dbReference>
<dbReference type="AlphaFoldDB" id="A0A4Q4ZDI8"/>
<gene>
    <name evidence="13" type="primary">metF</name>
    <name evidence="13" type="ORF">EKO23_11935</name>
</gene>
<keyword evidence="7 12" id="KW-0560">Oxidoreductase</keyword>
<comment type="pathway">
    <text evidence="2 12">One-carbon metabolism; tetrahydrofolate interconversion.</text>
</comment>
<dbReference type="Gene3D" id="3.20.20.220">
    <property type="match status" value="1"/>
</dbReference>
<evidence type="ECO:0000256" key="6">
    <source>
        <dbReference type="ARBA" id="ARBA00022827"/>
    </source>
</evidence>
<dbReference type="GO" id="GO:0009086">
    <property type="term" value="P:methionine biosynthetic process"/>
    <property type="evidence" value="ECO:0007669"/>
    <property type="project" value="UniProtKB-KW"/>
</dbReference>
<evidence type="ECO:0000256" key="2">
    <source>
        <dbReference type="ARBA" id="ARBA00004777"/>
    </source>
</evidence>
<dbReference type="Proteomes" id="UP000295198">
    <property type="component" value="Unassembled WGS sequence"/>
</dbReference>
<dbReference type="CDD" id="cd00537">
    <property type="entry name" value="MTHFR"/>
    <property type="match status" value="1"/>
</dbReference>
<dbReference type="OrthoDB" id="9812555at2"/>
<comment type="pathway">
    <text evidence="10">Amino-acid biosynthesis; L-methionine biosynthesis via de novo pathway.</text>
</comment>
<dbReference type="GO" id="GO:0071949">
    <property type="term" value="F:FAD binding"/>
    <property type="evidence" value="ECO:0007669"/>
    <property type="project" value="TreeGrafter"/>
</dbReference>
<dbReference type="SUPFAM" id="SSF51730">
    <property type="entry name" value="FAD-linked oxidoreductase"/>
    <property type="match status" value="1"/>
</dbReference>
<dbReference type="InterPro" id="IPR004620">
    <property type="entry name" value="MTHF_reductase_bac"/>
</dbReference>
<evidence type="ECO:0000256" key="8">
    <source>
        <dbReference type="ARBA" id="ARBA00023027"/>
    </source>
</evidence>
<dbReference type="Pfam" id="PF02219">
    <property type="entry name" value="MTHFR"/>
    <property type="match status" value="1"/>
</dbReference>
<dbReference type="GO" id="GO:0035999">
    <property type="term" value="P:tetrahydrofolate interconversion"/>
    <property type="evidence" value="ECO:0007669"/>
    <property type="project" value="UniProtKB-UniPathway"/>
</dbReference>
<keyword evidence="14" id="KW-1185">Reference proteome</keyword>
<keyword evidence="9" id="KW-0486">Methionine biosynthesis</keyword>
<dbReference type="RefSeq" id="WP_134717514.1">
    <property type="nucleotide sequence ID" value="NZ_SDKM01000015.1"/>
</dbReference>
<evidence type="ECO:0000256" key="12">
    <source>
        <dbReference type="RuleBase" id="RU003862"/>
    </source>
</evidence>